<dbReference type="Gene3D" id="3.30.40.100">
    <property type="match status" value="1"/>
</dbReference>
<sequence>MAAQTDRGIPLSALSPKFLHTNSTSHTWPFSAIAELIDNAYDPDVSAKQFWIDKTRIKGMDCLTFMDNGAGMSYDKMHKMLSFGFSDKQAINGHVPVGLYGNGFKSGSMRLGKDAIVFSKTRDTMCVGMLSQSYLEAIRANHVVVPIVTFARVGHNQALSEHAASLQDILRYSLFKTEAELFSELRAINATCSTGSSGTRIIIWNLRRMSTGQTEFDFNVNRYDIQIPADAYCSILYLKPRMQIVIRGQKVKTQLISKSLAYIAKDHYRPIFLVCLCFSCTNKRIRITFGYNTKSKEQYGIMMYHKNRLIKAYERVGCQLKANNRGVGVIGVIECNFLKPTHNKQDFDYTDEYRKTMNNLGLKLEEYWNEIRYKRDREDPNCTIPVEDTMKRPDQNWVQCDNCLKWRKLPDGIDCSLLPEKWFCHMNPDPQFRSRRILMTTSPRTRKPTNNTKKKVEMQRIAALAQQNEALRRQHEDLKRQLKQSNFQVTVPRTTGQTQHTINNSVRGPLGGAVTNSAPHSLSSRGQTQSSSTMPIISSVCSLSTPSRMKRTLPLSSDSMEAKRARVNGLHTEAVEICPSSPVIIPDDDDDDIVIVEASSTPRPGAATFDLAKVKTEQRGEVVSEDPAGMHMECSDDAAVETSTEAAATATTSATAMATASPSPETESAADSVTAAAAASEAAVMVTTTTSANSTTTTATSSSPLPQQQVSTTTQTDRNHMVKDEEEESKKKEREKEGRVERDSTGNDEREEERKEGETEAEVEVEAIVVKVEREGEEEENSKGAEEEEEEEEEVATQMGEEPQAEGAVPESERAEPQDCRAGVAMEMKDRLLAGAQQQQDELVELMQAVAQERDQYRAQVHQLTCQLQDLQTHLSQLTHTVVKKELCDQATETEQHQVQEEEEELKRELEIQEALKSEVGINCDKKEEEEEGKKGEEERKGREEEEKEKRKGSEEEEGEERKAREEEDVLALQMDSLLRELDQSNRKREELQDQNPSSAGESTLHRNTQLSTEAGDSDPTSSPSAEAGESNRTGSPNADCGGSEAAGNATAEGGALNRAGNPAAEVWIADRCSSPSTHEGLMSKPRDLSTEETKRNEPKDGDQGQSLQTGASQPEQVHRLRTLRQNIGRLLVTFVPALDLDQVNYDCDVIDEILQQVLEEVSSSGPEQSQDLLVPSPTPTS</sequence>
<feature type="compositionally biased region" description="Low complexity" evidence="8">
    <location>
        <begin position="640"/>
        <end position="674"/>
    </location>
</feature>
<evidence type="ECO:0000256" key="5">
    <source>
        <dbReference type="ARBA" id="ARBA00023054"/>
    </source>
</evidence>
<dbReference type="InterPro" id="IPR041006">
    <property type="entry name" value="Morc_S5"/>
</dbReference>
<comment type="subcellular location">
    <subcellularLocation>
        <location evidence="1">Nucleus</location>
    </subcellularLocation>
</comment>
<dbReference type="Pfam" id="PF07496">
    <property type="entry name" value="zf-CW"/>
    <property type="match status" value="1"/>
</dbReference>
<feature type="coiled-coil region" evidence="7">
    <location>
        <begin position="454"/>
        <end position="488"/>
    </location>
</feature>
<dbReference type="PANTHER" id="PTHR23336">
    <property type="entry name" value="ZINC FINGER CW-TYPE COILED-COIL DOMAIN PROTEIN 3"/>
    <property type="match status" value="1"/>
</dbReference>
<accession>A0A8T2NA78</accession>
<name>A0A8T2NA78_9TELE</name>
<keyword evidence="2" id="KW-0479">Metal-binding</keyword>
<dbReference type="InterPro" id="IPR045261">
    <property type="entry name" value="MORC_ATPase"/>
</dbReference>
<dbReference type="Gene3D" id="3.30.565.10">
    <property type="entry name" value="Histidine kinase-like ATPase, C-terminal domain"/>
    <property type="match status" value="1"/>
</dbReference>
<evidence type="ECO:0000256" key="2">
    <source>
        <dbReference type="ARBA" id="ARBA00022723"/>
    </source>
</evidence>
<evidence type="ECO:0000256" key="4">
    <source>
        <dbReference type="ARBA" id="ARBA00022833"/>
    </source>
</evidence>
<feature type="domain" description="CW-type" evidence="9">
    <location>
        <begin position="391"/>
        <end position="443"/>
    </location>
</feature>
<evidence type="ECO:0000256" key="7">
    <source>
        <dbReference type="SAM" id="Coils"/>
    </source>
</evidence>
<feature type="region of interest" description="Disordered" evidence="8">
    <location>
        <begin position="694"/>
        <end position="820"/>
    </location>
</feature>
<evidence type="ECO:0000256" key="8">
    <source>
        <dbReference type="SAM" id="MobiDB-lite"/>
    </source>
</evidence>
<comment type="caution">
    <text evidence="10">The sequence shown here is derived from an EMBL/GenBank/DDBJ whole genome shotgun (WGS) entry which is preliminary data.</text>
</comment>
<dbReference type="GO" id="GO:0016887">
    <property type="term" value="F:ATP hydrolysis activity"/>
    <property type="evidence" value="ECO:0007669"/>
    <property type="project" value="InterPro"/>
</dbReference>
<feature type="compositionally biased region" description="Low complexity" evidence="8">
    <location>
        <begin position="521"/>
        <end position="533"/>
    </location>
</feature>
<feature type="compositionally biased region" description="Polar residues" evidence="8">
    <location>
        <begin position="994"/>
        <end position="1037"/>
    </location>
</feature>
<dbReference type="CDD" id="cd16931">
    <property type="entry name" value="HATPase_MORC-like"/>
    <property type="match status" value="1"/>
</dbReference>
<dbReference type="AlphaFoldDB" id="A0A8T2NA78"/>
<dbReference type="GO" id="GO:0016605">
    <property type="term" value="C:PML body"/>
    <property type="evidence" value="ECO:0007669"/>
    <property type="project" value="TreeGrafter"/>
</dbReference>
<evidence type="ECO:0000256" key="1">
    <source>
        <dbReference type="ARBA" id="ARBA00004123"/>
    </source>
</evidence>
<dbReference type="GO" id="GO:0008270">
    <property type="term" value="F:zinc ion binding"/>
    <property type="evidence" value="ECO:0007669"/>
    <property type="project" value="UniProtKB-KW"/>
</dbReference>
<feature type="compositionally biased region" description="Polar residues" evidence="8">
    <location>
        <begin position="1162"/>
        <end position="1172"/>
    </location>
</feature>
<feature type="compositionally biased region" description="Basic and acidic residues" evidence="8">
    <location>
        <begin position="924"/>
        <end position="966"/>
    </location>
</feature>
<proteinExistence type="predicted"/>
<feature type="compositionally biased region" description="Low complexity" evidence="8">
    <location>
        <begin position="694"/>
        <end position="703"/>
    </location>
</feature>
<feature type="region of interest" description="Disordered" evidence="8">
    <location>
        <begin position="917"/>
        <end position="1058"/>
    </location>
</feature>
<evidence type="ECO:0000256" key="3">
    <source>
        <dbReference type="ARBA" id="ARBA00022771"/>
    </source>
</evidence>
<feature type="compositionally biased region" description="Basic and acidic residues" evidence="8">
    <location>
        <begin position="978"/>
        <end position="992"/>
    </location>
</feature>
<dbReference type="Pfam" id="PF17942">
    <property type="entry name" value="Morc6_S5"/>
    <property type="match status" value="1"/>
</dbReference>
<keyword evidence="3" id="KW-0863">Zinc-finger</keyword>
<feature type="compositionally biased region" description="Polar residues" evidence="8">
    <location>
        <begin position="494"/>
        <end position="506"/>
    </location>
</feature>
<feature type="region of interest" description="Disordered" evidence="8">
    <location>
        <begin position="494"/>
        <end position="534"/>
    </location>
</feature>
<feature type="compositionally biased region" description="Basic and acidic residues" evidence="8">
    <location>
        <begin position="1085"/>
        <end position="1103"/>
    </location>
</feature>
<evidence type="ECO:0000259" key="9">
    <source>
        <dbReference type="PROSITE" id="PS51050"/>
    </source>
</evidence>
<protein>
    <recommendedName>
        <fullName evidence="9">CW-type domain-containing protein</fullName>
    </recommendedName>
</protein>
<gene>
    <name evidence="10" type="ORF">JZ751_012677</name>
</gene>
<dbReference type="Pfam" id="PF13589">
    <property type="entry name" value="HATPase_c_3"/>
    <property type="match status" value="1"/>
</dbReference>
<keyword evidence="5 7" id="KW-0175">Coiled coil</keyword>
<evidence type="ECO:0000313" key="10">
    <source>
        <dbReference type="EMBL" id="KAG9333417.1"/>
    </source>
</evidence>
<organism evidence="10 11">
    <name type="scientific">Albula glossodonta</name>
    <name type="common">roundjaw bonefish</name>
    <dbReference type="NCBI Taxonomy" id="121402"/>
    <lineage>
        <taxon>Eukaryota</taxon>
        <taxon>Metazoa</taxon>
        <taxon>Chordata</taxon>
        <taxon>Craniata</taxon>
        <taxon>Vertebrata</taxon>
        <taxon>Euteleostomi</taxon>
        <taxon>Actinopterygii</taxon>
        <taxon>Neopterygii</taxon>
        <taxon>Teleostei</taxon>
        <taxon>Albuliformes</taxon>
        <taxon>Albulidae</taxon>
        <taxon>Albula</taxon>
    </lineage>
</organism>
<keyword evidence="4" id="KW-0862">Zinc</keyword>
<dbReference type="Proteomes" id="UP000824540">
    <property type="component" value="Unassembled WGS sequence"/>
</dbReference>
<dbReference type="InterPro" id="IPR036890">
    <property type="entry name" value="HATPase_C_sf"/>
</dbReference>
<reference evidence="10" key="1">
    <citation type="thesis" date="2021" institute="BYU ScholarsArchive" country="Provo, UT, USA">
        <title>Applications of and Algorithms for Genome Assembly and Genomic Analyses with an Emphasis on Marine Teleosts.</title>
        <authorList>
            <person name="Pickett B.D."/>
        </authorList>
    </citation>
    <scope>NUCLEOTIDE SEQUENCE</scope>
    <source>
        <strain evidence="10">HI-2016</strain>
    </source>
</reference>
<dbReference type="PROSITE" id="PS51050">
    <property type="entry name" value="ZF_CW"/>
    <property type="match status" value="1"/>
</dbReference>
<feature type="region of interest" description="Disordered" evidence="8">
    <location>
        <begin position="1071"/>
        <end position="1118"/>
    </location>
</feature>
<dbReference type="EMBL" id="JAFBMS010000201">
    <property type="protein sequence ID" value="KAG9333417.1"/>
    <property type="molecule type" value="Genomic_DNA"/>
</dbReference>
<dbReference type="PANTHER" id="PTHR23336:SF17">
    <property type="entry name" value="MORC FAMILY CW-TYPE ZINC FINGER PROTEIN 3"/>
    <property type="match status" value="1"/>
</dbReference>
<dbReference type="SUPFAM" id="SSF55874">
    <property type="entry name" value="ATPase domain of HSP90 chaperone/DNA topoisomerase II/histidine kinase"/>
    <property type="match status" value="1"/>
</dbReference>
<feature type="compositionally biased region" description="Low complexity" evidence="8">
    <location>
        <begin position="1042"/>
        <end position="1056"/>
    </location>
</feature>
<dbReference type="FunFam" id="3.30.565.10:FF:000035">
    <property type="entry name" value="MORC family CW-type zinc finger protein 4"/>
    <property type="match status" value="1"/>
</dbReference>
<feature type="compositionally biased region" description="Polar residues" evidence="8">
    <location>
        <begin position="704"/>
        <end position="716"/>
    </location>
</feature>
<feature type="compositionally biased region" description="Basic and acidic residues" evidence="8">
    <location>
        <begin position="717"/>
        <end position="758"/>
    </location>
</feature>
<feature type="compositionally biased region" description="Polar residues" evidence="8">
    <location>
        <begin position="1104"/>
        <end position="1116"/>
    </location>
</feature>
<feature type="compositionally biased region" description="Acidic residues" evidence="8">
    <location>
        <begin position="775"/>
        <end position="795"/>
    </location>
</feature>
<keyword evidence="6" id="KW-0539">Nucleus</keyword>
<feature type="region of interest" description="Disordered" evidence="8">
    <location>
        <begin position="1162"/>
        <end position="1182"/>
    </location>
</feature>
<keyword evidence="11" id="KW-1185">Reference proteome</keyword>
<dbReference type="OrthoDB" id="757982at2759"/>
<dbReference type="InterPro" id="IPR011124">
    <property type="entry name" value="Znf_CW"/>
</dbReference>
<feature type="region of interest" description="Disordered" evidence="8">
    <location>
        <begin position="618"/>
        <end position="674"/>
    </location>
</feature>
<evidence type="ECO:0000256" key="6">
    <source>
        <dbReference type="ARBA" id="ARBA00023242"/>
    </source>
</evidence>
<evidence type="ECO:0000313" key="11">
    <source>
        <dbReference type="Proteomes" id="UP000824540"/>
    </source>
</evidence>